<sequence length="123" mass="13741">MNRQSATIGAQTPETITVHGDTLELQEFVIETRKIDVIPLAAQETLSAAIDVLRDERLERIDQLKNSPLDTETAETIADEIIGIDRALNALTTIRRPSFGDEARSSSVDDHKRWLGFLETVRV</sequence>
<proteinExistence type="predicted"/>
<comment type="caution">
    <text evidence="1">The sequence shown here is derived from an EMBL/GenBank/DDBJ whole genome shotgun (WGS) entry which is preliminary data.</text>
</comment>
<dbReference type="InterPro" id="IPR043900">
    <property type="entry name" value="DUF5788"/>
</dbReference>
<reference evidence="1" key="1">
    <citation type="journal article" date="2022" name="Syst. Appl. Microbiol.">
        <title>Natronocalculus amylovorans gen. nov., sp. nov., and Natranaeroarchaeum aerophilus sp. nov., dominant culturable amylolytic natronoarchaea from hypersaline soda lakes in southwestern Siberia.</title>
        <authorList>
            <person name="Sorokin D.Y."/>
            <person name="Elcheninov A.G."/>
            <person name="Khizhniak T.V."/>
            <person name="Koenen M."/>
            <person name="Bale N.J."/>
            <person name="Damste J.S.S."/>
            <person name="Kublanov I.V."/>
        </authorList>
    </citation>
    <scope>NUCLEOTIDE SEQUENCE</scope>
    <source>
        <strain evidence="1">AArc-St2</strain>
    </source>
</reference>
<protein>
    <submittedName>
        <fullName evidence="1">DUF5788 family protein</fullName>
    </submittedName>
</protein>
<accession>A0AAE3FZD7</accession>
<evidence type="ECO:0000313" key="1">
    <source>
        <dbReference type="EMBL" id="MCL9818124.1"/>
    </source>
</evidence>
<name>A0AAE3FZD7_9EURY</name>
<evidence type="ECO:0000313" key="2">
    <source>
        <dbReference type="Proteomes" id="UP001203207"/>
    </source>
</evidence>
<dbReference type="AlphaFoldDB" id="A0AAE3FZD7"/>
<dbReference type="EMBL" id="JAKRVX010000008">
    <property type="protein sequence ID" value="MCL9818124.1"/>
    <property type="molecule type" value="Genomic_DNA"/>
</dbReference>
<gene>
    <name evidence="1" type="ORF">AArcSt2_14365</name>
</gene>
<dbReference type="Pfam" id="PF19101">
    <property type="entry name" value="DUF5788"/>
    <property type="match status" value="1"/>
</dbReference>
<keyword evidence="2" id="KW-1185">Reference proteome</keyword>
<reference evidence="1" key="2">
    <citation type="submission" date="2022-02" db="EMBL/GenBank/DDBJ databases">
        <authorList>
            <person name="Elcheninov A.G."/>
            <person name="Sorokin D.Y."/>
            <person name="Kublanov I.V."/>
        </authorList>
    </citation>
    <scope>NUCLEOTIDE SEQUENCE</scope>
    <source>
        <strain evidence="1">AArc-St2</strain>
    </source>
</reference>
<dbReference type="Proteomes" id="UP001203207">
    <property type="component" value="Unassembled WGS sequence"/>
</dbReference>
<organism evidence="1 2">
    <name type="scientific">Natronocalculus amylovorans</name>
    <dbReference type="NCBI Taxonomy" id="2917812"/>
    <lineage>
        <taxon>Archaea</taxon>
        <taxon>Methanobacteriati</taxon>
        <taxon>Methanobacteriota</taxon>
        <taxon>Stenosarchaea group</taxon>
        <taxon>Halobacteria</taxon>
        <taxon>Halobacteriales</taxon>
        <taxon>Haloferacaceae</taxon>
        <taxon>Natronocalculus</taxon>
    </lineage>
</organism>